<dbReference type="InterPro" id="IPR056818">
    <property type="entry name" value="GlmU/GlgC-like_hexapep"/>
</dbReference>
<protein>
    <submittedName>
        <fullName evidence="2">Glucose-1-phosphate adenylyltransferase</fullName>
        <ecNumber evidence="2">2.7.7.27</ecNumber>
    </submittedName>
</protein>
<proteinExistence type="predicted"/>
<dbReference type="EC" id="2.7.7.27" evidence="2"/>
<dbReference type="Proteomes" id="UP000507695">
    <property type="component" value="Unassembled WGS sequence"/>
</dbReference>
<dbReference type="Pfam" id="PF24894">
    <property type="entry name" value="Hexapep_GlmU"/>
    <property type="match status" value="1"/>
</dbReference>
<name>A0A4P0YHJ7_KLEPN</name>
<dbReference type="AlphaFoldDB" id="A0A4P0YHJ7"/>
<evidence type="ECO:0000259" key="1">
    <source>
        <dbReference type="Pfam" id="PF24894"/>
    </source>
</evidence>
<keyword evidence="2" id="KW-0548">Nucleotidyltransferase</keyword>
<reference evidence="2" key="1">
    <citation type="submission" date="2019-04" db="EMBL/GenBank/DDBJ databases">
        <authorList>
            <consortium name="Pathogen Informatics"/>
        </authorList>
    </citation>
    <scope>NUCLEOTIDE SEQUENCE</scope>
    <source>
        <strain evidence="2">NCTC9183</strain>
    </source>
</reference>
<dbReference type="GO" id="GO:0008878">
    <property type="term" value="F:glucose-1-phosphate adenylyltransferase activity"/>
    <property type="evidence" value="ECO:0007669"/>
    <property type="project" value="UniProtKB-EC"/>
</dbReference>
<accession>A0A4P0YHJ7</accession>
<dbReference type="SUPFAM" id="SSF51161">
    <property type="entry name" value="Trimeric LpxA-like enzymes"/>
    <property type="match status" value="1"/>
</dbReference>
<evidence type="ECO:0000313" key="2">
    <source>
        <dbReference type="EMBL" id="VTM59929.1"/>
    </source>
</evidence>
<sequence length="56" mass="5916">MTLNSLVSGGCIISGSVVVQSVLFPRVRVNSFCNIDSAVLLPDVWVGRSWPPASLA</sequence>
<dbReference type="EMBL" id="CABDVL010000003">
    <property type="protein sequence ID" value="VTM59929.1"/>
    <property type="molecule type" value="Genomic_DNA"/>
</dbReference>
<gene>
    <name evidence="2" type="primary">glgC_2</name>
    <name evidence="2" type="ORF">NCTC9183_06564</name>
</gene>
<dbReference type="Gene3D" id="2.160.10.10">
    <property type="entry name" value="Hexapeptide repeat proteins"/>
    <property type="match status" value="1"/>
</dbReference>
<dbReference type="InterPro" id="IPR011004">
    <property type="entry name" value="Trimer_LpxA-like_sf"/>
</dbReference>
<organism evidence="2">
    <name type="scientific">Klebsiella pneumoniae</name>
    <dbReference type="NCBI Taxonomy" id="573"/>
    <lineage>
        <taxon>Bacteria</taxon>
        <taxon>Pseudomonadati</taxon>
        <taxon>Pseudomonadota</taxon>
        <taxon>Gammaproteobacteria</taxon>
        <taxon>Enterobacterales</taxon>
        <taxon>Enterobacteriaceae</taxon>
        <taxon>Klebsiella/Raoultella group</taxon>
        <taxon>Klebsiella</taxon>
        <taxon>Klebsiella pneumoniae complex</taxon>
    </lineage>
</organism>
<keyword evidence="2" id="KW-0808">Transferase</keyword>
<feature type="domain" description="Glucose-1-phosphate adenylyltransferase/Bifunctional protein GlmU-like C-terminal hexapeptide" evidence="1">
    <location>
        <begin position="2"/>
        <end position="49"/>
    </location>
</feature>